<dbReference type="RefSeq" id="WP_146683486.1">
    <property type="nucleotide sequence ID" value="NZ_CP019646.1"/>
</dbReference>
<proteinExistence type="predicted"/>
<dbReference type="KEGG" id="pbas:SMSP2_01667"/>
<accession>A0A1Q2MF19</accession>
<dbReference type="EC" id="3.6.3.-" evidence="1"/>
<sequence>MKPYNLRSSVLYAAAPRLSSSGLEAAAFFGLKKSHFDDRLIRPAMDINIYAGDICLITGASGSGKTQLLEEFFYSAAPLACMADANPAEAGRPLIDQLGGTVFERLKSLYACGIREAYTMFSTPKQLSRGECFRFELCRAILSGKRLIFCDEFCSCLDDLSGAALCRHIRELANRDGYSFVLSSANEEIAKALKPDIIIYTNAQSQPVIRFQKRELP</sequence>
<protein>
    <submittedName>
        <fullName evidence="1">Aliphatic sulfonates import ATP-binding protein SsuB</fullName>
        <ecNumber evidence="1">3.6.3.-</ecNumber>
    </submittedName>
</protein>
<dbReference type="OrthoDB" id="9802264at2"/>
<dbReference type="Gene3D" id="3.40.50.300">
    <property type="entry name" value="P-loop containing nucleotide triphosphate hydrolases"/>
    <property type="match status" value="1"/>
</dbReference>
<keyword evidence="1" id="KW-0067">ATP-binding</keyword>
<evidence type="ECO:0000313" key="2">
    <source>
        <dbReference type="Proteomes" id="UP000188181"/>
    </source>
</evidence>
<keyword evidence="1" id="KW-0378">Hydrolase</keyword>
<dbReference type="GO" id="GO:0005524">
    <property type="term" value="F:ATP binding"/>
    <property type="evidence" value="ECO:0007669"/>
    <property type="project" value="UniProtKB-KW"/>
</dbReference>
<dbReference type="EMBL" id="CP019646">
    <property type="protein sequence ID" value="AQQ71296.1"/>
    <property type="molecule type" value="Genomic_DNA"/>
</dbReference>
<dbReference type="SUPFAM" id="SSF52540">
    <property type="entry name" value="P-loop containing nucleoside triphosphate hydrolases"/>
    <property type="match status" value="1"/>
</dbReference>
<dbReference type="Proteomes" id="UP000188181">
    <property type="component" value="Chromosome"/>
</dbReference>
<dbReference type="GO" id="GO:0022857">
    <property type="term" value="F:transmembrane transporter activity"/>
    <property type="evidence" value="ECO:0007669"/>
    <property type="project" value="TreeGrafter"/>
</dbReference>
<organism evidence="1 2">
    <name type="scientific">Limihaloglobus sulfuriphilus</name>
    <dbReference type="NCBI Taxonomy" id="1851148"/>
    <lineage>
        <taxon>Bacteria</taxon>
        <taxon>Pseudomonadati</taxon>
        <taxon>Planctomycetota</taxon>
        <taxon>Phycisphaerae</taxon>
        <taxon>Sedimentisphaerales</taxon>
        <taxon>Sedimentisphaeraceae</taxon>
        <taxon>Limihaloglobus</taxon>
    </lineage>
</organism>
<keyword evidence="2" id="KW-1185">Reference proteome</keyword>
<gene>
    <name evidence="1" type="primary">ssuB</name>
    <name evidence="1" type="ORF">SMSP2_01667</name>
</gene>
<dbReference type="InterPro" id="IPR015854">
    <property type="entry name" value="ABC_transpr_LolD-like"/>
</dbReference>
<keyword evidence="1" id="KW-0547">Nucleotide-binding</keyword>
<dbReference type="GO" id="GO:0016787">
    <property type="term" value="F:hydrolase activity"/>
    <property type="evidence" value="ECO:0007669"/>
    <property type="project" value="UniProtKB-KW"/>
</dbReference>
<dbReference type="PANTHER" id="PTHR24220">
    <property type="entry name" value="IMPORT ATP-BINDING PROTEIN"/>
    <property type="match status" value="1"/>
</dbReference>
<reference evidence="2" key="1">
    <citation type="submission" date="2017-02" db="EMBL/GenBank/DDBJ databases">
        <title>Comparative genomics and description of representatives of a novel lineage of planctomycetes thriving in anoxic sediments.</title>
        <authorList>
            <person name="Spring S."/>
            <person name="Bunk B."/>
            <person name="Sproer C."/>
        </authorList>
    </citation>
    <scope>NUCLEOTIDE SEQUENCE [LARGE SCALE GENOMIC DNA]</scope>
    <source>
        <strain evidence="2">SM-Chi-D1</strain>
    </source>
</reference>
<dbReference type="CDD" id="cd00267">
    <property type="entry name" value="ABC_ATPase"/>
    <property type="match status" value="1"/>
</dbReference>
<dbReference type="AlphaFoldDB" id="A0A1Q2MF19"/>
<evidence type="ECO:0000313" key="1">
    <source>
        <dbReference type="EMBL" id="AQQ71296.1"/>
    </source>
</evidence>
<dbReference type="InterPro" id="IPR027417">
    <property type="entry name" value="P-loop_NTPase"/>
</dbReference>
<dbReference type="GO" id="GO:0005886">
    <property type="term" value="C:plasma membrane"/>
    <property type="evidence" value="ECO:0007669"/>
    <property type="project" value="TreeGrafter"/>
</dbReference>
<name>A0A1Q2MF19_9BACT</name>
<dbReference type="STRING" id="1851148.SMSP2_01667"/>